<protein>
    <submittedName>
        <fullName evidence="2">Uncharacterized protein</fullName>
    </submittedName>
</protein>
<reference evidence="2 3" key="1">
    <citation type="submission" date="2018-02" db="EMBL/GenBank/DDBJ databases">
        <title>The genomes of Aspergillus section Nigri reveals drivers in fungal speciation.</title>
        <authorList>
            <consortium name="DOE Joint Genome Institute"/>
            <person name="Vesth T.C."/>
            <person name="Nybo J."/>
            <person name="Theobald S."/>
            <person name="Brandl J."/>
            <person name="Frisvad J.C."/>
            <person name="Nielsen K.F."/>
            <person name="Lyhne E.K."/>
            <person name="Kogle M.E."/>
            <person name="Kuo A."/>
            <person name="Riley R."/>
            <person name="Clum A."/>
            <person name="Nolan M."/>
            <person name="Lipzen A."/>
            <person name="Salamov A."/>
            <person name="Henrissat B."/>
            <person name="Wiebenga A."/>
            <person name="De vries R.P."/>
            <person name="Grigoriev I.V."/>
            <person name="Mortensen U.H."/>
            <person name="Andersen M.R."/>
            <person name="Baker S.E."/>
        </authorList>
    </citation>
    <scope>NUCLEOTIDE SEQUENCE [LARGE SCALE GENOMIC DNA]</scope>
    <source>
        <strain evidence="2 3">CBS 101889</strain>
    </source>
</reference>
<organism evidence="2 3">
    <name type="scientific">Aspergillus homomorphus (strain CBS 101889)</name>
    <dbReference type="NCBI Taxonomy" id="1450537"/>
    <lineage>
        <taxon>Eukaryota</taxon>
        <taxon>Fungi</taxon>
        <taxon>Dikarya</taxon>
        <taxon>Ascomycota</taxon>
        <taxon>Pezizomycotina</taxon>
        <taxon>Eurotiomycetes</taxon>
        <taxon>Eurotiomycetidae</taxon>
        <taxon>Eurotiales</taxon>
        <taxon>Aspergillaceae</taxon>
        <taxon>Aspergillus</taxon>
        <taxon>Aspergillus subgen. Circumdati</taxon>
    </lineage>
</organism>
<sequence>MCHMEVHCYSCNHFYAYKACCVRYQEPDHQEPPARTYLVPGLCLICRQPPTKVNLKKRSLLLTVQQMEIIMDIPHTAEGFLDSVARFYLRGDHDRWSQPGYVRPRDPRQVMAEEEYLKSLEVSHGVDTDNDNTAAAAAVGSGPGAECDRGFANMHASSSFGHSILSSEPGRVYPLYEPDTDIQPWLPVEVRSTATGQARLVTGDNNDHTQRVGSMVAGSLLEDWGMTAEVVHPSARREDAGEANGNQVRTVVSQKMNREQDTLTKTVERTHSPDCFHHMGRDTTPPPLRLHRKQQPRPMADHVLIIGPRHSMSKPQLLARPPRTSHPASLRTSTPPSS</sequence>
<evidence type="ECO:0000313" key="2">
    <source>
        <dbReference type="EMBL" id="RAL16944.1"/>
    </source>
</evidence>
<dbReference type="OrthoDB" id="4507478at2759"/>
<feature type="compositionally biased region" description="Polar residues" evidence="1">
    <location>
        <begin position="326"/>
        <end position="338"/>
    </location>
</feature>
<accession>A0A395IFI6</accession>
<keyword evidence="3" id="KW-1185">Reference proteome</keyword>
<dbReference type="AlphaFoldDB" id="A0A395IFI6"/>
<dbReference type="GeneID" id="37205358"/>
<proteinExistence type="predicted"/>
<evidence type="ECO:0000256" key="1">
    <source>
        <dbReference type="SAM" id="MobiDB-lite"/>
    </source>
</evidence>
<dbReference type="VEuPathDB" id="FungiDB:BO97DRAFT_79708"/>
<feature type="region of interest" description="Disordered" evidence="1">
    <location>
        <begin position="310"/>
        <end position="338"/>
    </location>
</feature>
<dbReference type="Proteomes" id="UP000248961">
    <property type="component" value="Unassembled WGS sequence"/>
</dbReference>
<dbReference type="RefSeq" id="XP_025556098.1">
    <property type="nucleotide sequence ID" value="XM_025701069.1"/>
</dbReference>
<name>A0A395IFI6_ASPHC</name>
<evidence type="ECO:0000313" key="3">
    <source>
        <dbReference type="Proteomes" id="UP000248961"/>
    </source>
</evidence>
<gene>
    <name evidence="2" type="ORF">BO97DRAFT_79708</name>
</gene>
<dbReference type="EMBL" id="KZ824268">
    <property type="protein sequence ID" value="RAL16944.1"/>
    <property type="molecule type" value="Genomic_DNA"/>
</dbReference>